<reference evidence="1 2" key="1">
    <citation type="submission" date="2022-12" db="EMBL/GenBank/DDBJ databases">
        <title>Genomic features and morphological characterization of a novel Knufia sp. strain isolated from spacecraft assembly facility.</title>
        <authorList>
            <person name="Teixeira M."/>
            <person name="Chander A.M."/>
            <person name="Stajich J.E."/>
            <person name="Venkateswaran K."/>
        </authorList>
    </citation>
    <scope>NUCLEOTIDE SEQUENCE [LARGE SCALE GENOMIC DNA]</scope>
    <source>
        <strain evidence="1 2">FJI-L2-BK-P2</strain>
    </source>
</reference>
<organism evidence="1 2">
    <name type="scientific">Knufia fluminis</name>
    <dbReference type="NCBI Taxonomy" id="191047"/>
    <lineage>
        <taxon>Eukaryota</taxon>
        <taxon>Fungi</taxon>
        <taxon>Dikarya</taxon>
        <taxon>Ascomycota</taxon>
        <taxon>Pezizomycotina</taxon>
        <taxon>Eurotiomycetes</taxon>
        <taxon>Chaetothyriomycetidae</taxon>
        <taxon>Chaetothyriales</taxon>
        <taxon>Trichomeriaceae</taxon>
        <taxon>Knufia</taxon>
    </lineage>
</organism>
<comment type="caution">
    <text evidence="1">The sequence shown here is derived from an EMBL/GenBank/DDBJ whole genome shotgun (WGS) entry which is preliminary data.</text>
</comment>
<protein>
    <submittedName>
        <fullName evidence="1">Uncharacterized protein</fullName>
    </submittedName>
</protein>
<evidence type="ECO:0000313" key="1">
    <source>
        <dbReference type="EMBL" id="KAK5948373.1"/>
    </source>
</evidence>
<gene>
    <name evidence="1" type="ORF">OHC33_010547</name>
</gene>
<dbReference type="EMBL" id="JAKLMC020000048">
    <property type="protein sequence ID" value="KAK5948373.1"/>
    <property type="molecule type" value="Genomic_DNA"/>
</dbReference>
<proteinExistence type="predicted"/>
<dbReference type="Proteomes" id="UP001316803">
    <property type="component" value="Unassembled WGS sequence"/>
</dbReference>
<keyword evidence="2" id="KW-1185">Reference proteome</keyword>
<evidence type="ECO:0000313" key="2">
    <source>
        <dbReference type="Proteomes" id="UP001316803"/>
    </source>
</evidence>
<sequence length="292" mass="31710">MAPDVPPRNPNRVVKQVRFFGLPFPTWAKADADVPPPDAYDTIVGPRGEKFADVRQNKPKDLIAQGKRRRKMICFGVSVSESAPSDSSTTDPQPFPIGTWSIPTYLTTQSTLCTSNSATWRCYPYTTYTTSPQSAFNTLLWRITSLTNSTLDLQISNTNPTFSYPFVGVPLSLDNPGDVDSSAFTFSFTYRKQVVPDGDITGDNAATRCYYNNTVVSVRLYSDSQGGGTVTGPPVGTTNSSVYWPYAIGYVETSSGGPECYRYVDGQETDAVDVPAGMGGECGCEYANYGLG</sequence>
<accession>A0AAN8EN16</accession>
<dbReference type="AlphaFoldDB" id="A0AAN8EN16"/>
<name>A0AAN8EN16_9EURO</name>